<accession>A0AAW0Y0E3</accession>
<dbReference type="SUPFAM" id="SSF49899">
    <property type="entry name" value="Concanavalin A-like lectins/glucanases"/>
    <property type="match status" value="2"/>
</dbReference>
<protein>
    <recommendedName>
        <fullName evidence="12">L-type lectin-like domain-containing protein</fullName>
    </recommendedName>
</protein>
<evidence type="ECO:0000256" key="4">
    <source>
        <dbReference type="ARBA" id="ARBA00022734"/>
    </source>
</evidence>
<keyword evidence="5 10" id="KW-1133">Transmembrane helix</keyword>
<keyword evidence="8" id="KW-0175">Coiled coil</keyword>
<keyword evidence="4" id="KW-0430">Lectin</keyword>
<name>A0AAW0Y0E3_CHEQU</name>
<evidence type="ECO:0000256" key="10">
    <source>
        <dbReference type="SAM" id="Phobius"/>
    </source>
</evidence>
<evidence type="ECO:0000256" key="3">
    <source>
        <dbReference type="ARBA" id="ARBA00022729"/>
    </source>
</evidence>
<dbReference type="Proteomes" id="UP001445076">
    <property type="component" value="Unassembled WGS sequence"/>
</dbReference>
<dbReference type="InterPro" id="IPR051136">
    <property type="entry name" value="Intracellular_Lectin-GPT"/>
</dbReference>
<dbReference type="PROSITE" id="PS51328">
    <property type="entry name" value="L_LECTIN_LIKE"/>
    <property type="match status" value="1"/>
</dbReference>
<evidence type="ECO:0000259" key="12">
    <source>
        <dbReference type="PROSITE" id="PS51328"/>
    </source>
</evidence>
<evidence type="ECO:0000256" key="2">
    <source>
        <dbReference type="ARBA" id="ARBA00022692"/>
    </source>
</evidence>
<evidence type="ECO:0000256" key="6">
    <source>
        <dbReference type="ARBA" id="ARBA00023136"/>
    </source>
</evidence>
<dbReference type="Pfam" id="PF03388">
    <property type="entry name" value="Lectin_leg-like"/>
    <property type="match status" value="2"/>
</dbReference>
<proteinExistence type="predicted"/>
<dbReference type="GO" id="GO:0033116">
    <property type="term" value="C:endoplasmic reticulum-Golgi intermediate compartment membrane"/>
    <property type="evidence" value="ECO:0007669"/>
    <property type="project" value="UniProtKB-SubCell"/>
</dbReference>
<evidence type="ECO:0000256" key="11">
    <source>
        <dbReference type="SAM" id="SignalP"/>
    </source>
</evidence>
<evidence type="ECO:0000256" key="5">
    <source>
        <dbReference type="ARBA" id="ARBA00022989"/>
    </source>
</evidence>
<dbReference type="EMBL" id="JARKIK010000019">
    <property type="protein sequence ID" value="KAK8745593.1"/>
    <property type="molecule type" value="Genomic_DNA"/>
</dbReference>
<dbReference type="Gene3D" id="2.60.120.200">
    <property type="match status" value="2"/>
</dbReference>
<dbReference type="AlphaFoldDB" id="A0AAW0Y0E3"/>
<feature type="non-terminal residue" evidence="13">
    <location>
        <position position="1"/>
    </location>
</feature>
<evidence type="ECO:0000313" key="14">
    <source>
        <dbReference type="Proteomes" id="UP001445076"/>
    </source>
</evidence>
<dbReference type="PANTHER" id="PTHR12223">
    <property type="entry name" value="VESICULAR MANNOSE-BINDING LECTIN"/>
    <property type="match status" value="1"/>
</dbReference>
<keyword evidence="3 11" id="KW-0732">Signal</keyword>
<dbReference type="GO" id="GO:0030134">
    <property type="term" value="C:COPII-coated ER to Golgi transport vesicle"/>
    <property type="evidence" value="ECO:0007669"/>
    <property type="project" value="TreeGrafter"/>
</dbReference>
<comment type="subcellular location">
    <subcellularLocation>
        <location evidence="1">Endoplasmic reticulum-Golgi intermediate compartment membrane</location>
        <topology evidence="1">Single-pass type I membrane protein</topology>
    </subcellularLocation>
</comment>
<comment type="caution">
    <text evidence="13">The sequence shown here is derived from an EMBL/GenBank/DDBJ whole genome shotgun (WGS) entry which is preliminary data.</text>
</comment>
<gene>
    <name evidence="13" type="ORF">OTU49_000277</name>
</gene>
<keyword evidence="14" id="KW-1185">Reference proteome</keyword>
<feature type="domain" description="L-type lectin-like" evidence="12">
    <location>
        <begin position="31"/>
        <end position="252"/>
    </location>
</feature>
<dbReference type="GO" id="GO:0006888">
    <property type="term" value="P:endoplasmic reticulum to Golgi vesicle-mediated transport"/>
    <property type="evidence" value="ECO:0007669"/>
    <property type="project" value="TreeGrafter"/>
</dbReference>
<feature type="transmembrane region" description="Helical" evidence="10">
    <location>
        <begin position="657"/>
        <end position="675"/>
    </location>
</feature>
<keyword evidence="2 10" id="KW-0812">Transmembrane</keyword>
<evidence type="ECO:0000256" key="9">
    <source>
        <dbReference type="SAM" id="MobiDB-lite"/>
    </source>
</evidence>
<evidence type="ECO:0000256" key="8">
    <source>
        <dbReference type="SAM" id="Coils"/>
    </source>
</evidence>
<evidence type="ECO:0000256" key="7">
    <source>
        <dbReference type="ARBA" id="ARBA00023157"/>
    </source>
</evidence>
<keyword evidence="6 10" id="KW-0472">Membrane</keyword>
<feature type="signal peptide" evidence="11">
    <location>
        <begin position="1"/>
        <end position="26"/>
    </location>
</feature>
<organism evidence="13 14">
    <name type="scientific">Cherax quadricarinatus</name>
    <name type="common">Australian red claw crayfish</name>
    <dbReference type="NCBI Taxonomy" id="27406"/>
    <lineage>
        <taxon>Eukaryota</taxon>
        <taxon>Metazoa</taxon>
        <taxon>Ecdysozoa</taxon>
        <taxon>Arthropoda</taxon>
        <taxon>Crustacea</taxon>
        <taxon>Multicrustacea</taxon>
        <taxon>Malacostraca</taxon>
        <taxon>Eumalacostraca</taxon>
        <taxon>Eucarida</taxon>
        <taxon>Decapoda</taxon>
        <taxon>Pleocyemata</taxon>
        <taxon>Astacidea</taxon>
        <taxon>Parastacoidea</taxon>
        <taxon>Parastacidae</taxon>
        <taxon>Cherax</taxon>
    </lineage>
</organism>
<reference evidence="13 14" key="1">
    <citation type="journal article" date="2024" name="BMC Genomics">
        <title>Genome assembly of redclaw crayfish (Cherax quadricarinatus) provides insights into its immune adaptation and hypoxia tolerance.</title>
        <authorList>
            <person name="Liu Z."/>
            <person name="Zheng J."/>
            <person name="Li H."/>
            <person name="Fang K."/>
            <person name="Wang S."/>
            <person name="He J."/>
            <person name="Zhou D."/>
            <person name="Weng S."/>
            <person name="Chi M."/>
            <person name="Gu Z."/>
            <person name="He J."/>
            <person name="Li F."/>
            <person name="Wang M."/>
        </authorList>
    </citation>
    <scope>NUCLEOTIDE SEQUENCE [LARGE SCALE GENOMIC DNA]</scope>
    <source>
        <strain evidence="13">ZL_2023a</strain>
    </source>
</reference>
<dbReference type="FunFam" id="2.60.120.200:FF:000028">
    <property type="entry name" value="Blast:Protein ERGIC-53"/>
    <property type="match status" value="1"/>
</dbReference>
<dbReference type="InterPro" id="IPR013320">
    <property type="entry name" value="ConA-like_dom_sf"/>
</dbReference>
<feature type="region of interest" description="Disordered" evidence="9">
    <location>
        <begin position="339"/>
        <end position="376"/>
    </location>
</feature>
<sequence length="698" mass="78846">DTQQVADMDLWWSLTLLLPLLYLTTAQNPHRRFEYKYSFKGPYLAQKDNQVPFWQYSGNAIASEESVRITPSLRSQKGQIWTKNPTNFEWWEVDFVFRVTGRGRIGADGLALWFADKPGVEGPVFGSSDKWNGLGVFFDSFDNDNKRNNPYVMAMVNDGTKVYDHEHDGLSQQLGGCLRDFRNKPFPVRAKVEYYKNILTVKTQLLEFDYIKLEEEDPDIKTVTSTLGDTDPLAKTEDYSFHEPFSTAYPSAAETTLPPVYNEQPATTKQPSLDYSTTVSFFGYGSETTTPPSESETATTVSTVLSDEDFTRDTADSSPLFVETVHKAAEEELSAGWGWYGSSEPLTTTPKPEKKRRSKKQRKRRGGRRRRKRVHIGSPLLIHSGMTNNDKDYEICMRAENVFLPATGYFGVSAATGGLADDHDVLKFIVSSMRSPEEMAMLQTNQEDEEKFRQEFQEYQEKTKKARDEYIAQNPDAVQKDKEEEYESWEQRELRQIFHGQSQIHEIIRQLHSKMDEIIGRQERTLGLVSAVHSGLGGQVVPTGQVPPAPVAALPGDTIRRHEVDSILNNQRDIVQTARDIKNFVNEIHQKSSQLLTNSQKPQGSVQPVGYDLHVTLNEMKEGLNIVKRDLGTANQRLSSAPGGVGCPSVSCVSTGLFIAFTVIQLVLLIGYIMYRSASEGSEGCLVRWFSSHHEHFN</sequence>
<feature type="compositionally biased region" description="Basic residues" evidence="9">
    <location>
        <begin position="353"/>
        <end position="375"/>
    </location>
</feature>
<dbReference type="GO" id="GO:0005537">
    <property type="term" value="F:D-mannose binding"/>
    <property type="evidence" value="ECO:0007669"/>
    <property type="project" value="TreeGrafter"/>
</dbReference>
<evidence type="ECO:0000313" key="13">
    <source>
        <dbReference type="EMBL" id="KAK8745593.1"/>
    </source>
</evidence>
<dbReference type="GO" id="GO:0005789">
    <property type="term" value="C:endoplasmic reticulum membrane"/>
    <property type="evidence" value="ECO:0007669"/>
    <property type="project" value="TreeGrafter"/>
</dbReference>
<evidence type="ECO:0000256" key="1">
    <source>
        <dbReference type="ARBA" id="ARBA00004151"/>
    </source>
</evidence>
<feature type="chain" id="PRO_5043429976" description="L-type lectin-like domain-containing protein" evidence="11">
    <location>
        <begin position="27"/>
        <end position="698"/>
    </location>
</feature>
<dbReference type="PANTHER" id="PTHR12223:SF28">
    <property type="entry name" value="LECTIN, MANNOSE BINDING 1 LIKE"/>
    <property type="match status" value="1"/>
</dbReference>
<feature type="coiled-coil region" evidence="8">
    <location>
        <begin position="442"/>
        <end position="469"/>
    </location>
</feature>
<keyword evidence="7" id="KW-1015">Disulfide bond</keyword>
<dbReference type="GO" id="GO:0000139">
    <property type="term" value="C:Golgi membrane"/>
    <property type="evidence" value="ECO:0007669"/>
    <property type="project" value="TreeGrafter"/>
</dbReference>
<dbReference type="InterPro" id="IPR005052">
    <property type="entry name" value="Lectin_leg"/>
</dbReference>